<accession>A0A128H598</accession>
<keyword evidence="1" id="KW-1133">Transmembrane helix</keyword>
<gene>
    <name evidence="2" type="ORF">JBJ86_02425</name>
    <name evidence="4" type="ORF">NCTC12000_01820</name>
    <name evidence="3" type="ORF">O6C86_16460</name>
</gene>
<reference evidence="4 5" key="2">
    <citation type="submission" date="2018-06" db="EMBL/GenBank/DDBJ databases">
        <authorList>
            <consortium name="Pathogen Informatics"/>
            <person name="Doyle S."/>
        </authorList>
    </citation>
    <scope>NUCLEOTIDE SEQUENCE [LARGE SCALE GENOMIC DNA]</scope>
    <source>
        <strain evidence="4 5">NCTC12000</strain>
    </source>
</reference>
<evidence type="ECO:0000313" key="2">
    <source>
        <dbReference type="EMBL" id="HAU1879109.1"/>
    </source>
</evidence>
<dbReference type="AlphaFoldDB" id="A0A128H598"/>
<dbReference type="Proteomes" id="UP001071279">
    <property type="component" value="Unassembled WGS sequence"/>
</dbReference>
<evidence type="ECO:0000313" key="5">
    <source>
        <dbReference type="Proteomes" id="UP000254631"/>
    </source>
</evidence>
<keyword evidence="1" id="KW-0812">Transmembrane</keyword>
<feature type="transmembrane region" description="Helical" evidence="1">
    <location>
        <begin position="7"/>
        <end position="27"/>
    </location>
</feature>
<evidence type="ECO:0000256" key="1">
    <source>
        <dbReference type="SAM" id="Phobius"/>
    </source>
</evidence>
<dbReference type="EMBL" id="DACWHX010000003">
    <property type="protein sequence ID" value="HAU1879109.1"/>
    <property type="molecule type" value="Genomic_DNA"/>
</dbReference>
<name>A0A128H598_LEGPN</name>
<evidence type="ECO:0000313" key="4">
    <source>
        <dbReference type="EMBL" id="STX79825.1"/>
    </source>
</evidence>
<dbReference type="EMBL" id="JAPXIC010000096">
    <property type="protein sequence ID" value="MCZ4720794.1"/>
    <property type="molecule type" value="Genomic_DNA"/>
</dbReference>
<evidence type="ECO:0000313" key="3">
    <source>
        <dbReference type="EMBL" id="MCZ4720794.1"/>
    </source>
</evidence>
<dbReference type="RefSeq" id="WP_010947413.1">
    <property type="nucleotide sequence ID" value="NZ_BAZA01000028.1"/>
</dbReference>
<proteinExistence type="predicted"/>
<keyword evidence="1" id="KW-0472">Membrane</keyword>
<dbReference type="GeneID" id="57035677"/>
<protein>
    <submittedName>
        <fullName evidence="2">Uncharacterized protein</fullName>
    </submittedName>
</protein>
<reference evidence="3" key="4">
    <citation type="submission" date="2022-12" db="EMBL/GenBank/DDBJ databases">
        <title>Comparative genomics of Legionella pneumophila isolates from the West Bank and Germany support molecular epidemiology of Legionnaires disease.</title>
        <authorList>
            <person name="Zayed A.R."/>
            <person name="Bitar D.M."/>
            <person name="Steinert M."/>
            <person name="Lueck C."/>
            <person name="Brettar I."/>
            <person name="Hoefle M.G."/>
            <person name="Bunk B."/>
        </authorList>
    </citation>
    <scope>NUCLEOTIDE SEQUENCE</scope>
    <source>
        <strain evidence="3">H23</strain>
    </source>
</reference>
<dbReference type="Proteomes" id="UP000866496">
    <property type="component" value="Unassembled WGS sequence"/>
</dbReference>
<dbReference type="EMBL" id="UGOL01000001">
    <property type="protein sequence ID" value="STX79825.1"/>
    <property type="molecule type" value="Genomic_DNA"/>
</dbReference>
<evidence type="ECO:0000313" key="6">
    <source>
        <dbReference type="Proteomes" id="UP000866496"/>
    </source>
</evidence>
<dbReference type="Proteomes" id="UP000254631">
    <property type="component" value="Unassembled WGS sequence"/>
</dbReference>
<organism evidence="2 6">
    <name type="scientific">Legionella pneumophila</name>
    <dbReference type="NCBI Taxonomy" id="446"/>
    <lineage>
        <taxon>Bacteria</taxon>
        <taxon>Pseudomonadati</taxon>
        <taxon>Pseudomonadota</taxon>
        <taxon>Gammaproteobacteria</taxon>
        <taxon>Legionellales</taxon>
        <taxon>Legionellaceae</taxon>
        <taxon>Legionella</taxon>
    </lineage>
</organism>
<reference evidence="2" key="1">
    <citation type="journal article" date="2018" name="Genome Biol.">
        <title>SKESA: strategic k-mer extension for scrupulous assemblies.</title>
        <authorList>
            <person name="Souvorov A."/>
            <person name="Agarwala R."/>
            <person name="Lipman D.J."/>
        </authorList>
    </citation>
    <scope>NUCLEOTIDE SEQUENCE</scope>
    <source>
        <strain evidence="2">AZ00058701</strain>
    </source>
</reference>
<dbReference type="OMA" id="GVCEFKS"/>
<reference evidence="2" key="3">
    <citation type="submission" date="2019-10" db="EMBL/GenBank/DDBJ databases">
        <authorList>
            <consortium name="NCBI Pathogen Detection Project"/>
        </authorList>
    </citation>
    <scope>NUCLEOTIDE SEQUENCE</scope>
    <source>
        <strain evidence="2">AZ00058701</strain>
    </source>
</reference>
<sequence>MKIVSAYVLRLFAILNLTFLLFITISFTNVASASNTNADQYLSGNTQLAYFIGVHSYPGNYYWRGPVYYKNAYWTKWRYIGYGCQKSCLIDRWSGRVIRCAKRCF</sequence>